<comment type="caution">
    <text evidence="1">The sequence shown here is derived from an EMBL/GenBank/DDBJ whole genome shotgun (WGS) entry which is preliminary data.</text>
</comment>
<feature type="non-terminal residue" evidence="1">
    <location>
        <position position="1"/>
    </location>
</feature>
<evidence type="ECO:0000313" key="1">
    <source>
        <dbReference type="EMBL" id="CAI2199165.1"/>
    </source>
</evidence>
<name>A0A9W4TA02_9GLOM</name>
<organism evidence="1 2">
    <name type="scientific">Funneliformis geosporum</name>
    <dbReference type="NCBI Taxonomy" id="1117311"/>
    <lineage>
        <taxon>Eukaryota</taxon>
        <taxon>Fungi</taxon>
        <taxon>Fungi incertae sedis</taxon>
        <taxon>Mucoromycota</taxon>
        <taxon>Glomeromycotina</taxon>
        <taxon>Glomeromycetes</taxon>
        <taxon>Glomerales</taxon>
        <taxon>Glomeraceae</taxon>
        <taxon>Funneliformis</taxon>
    </lineage>
</organism>
<evidence type="ECO:0000313" key="2">
    <source>
        <dbReference type="Proteomes" id="UP001153678"/>
    </source>
</evidence>
<gene>
    <name evidence="1" type="ORF">FWILDA_LOCUS18938</name>
</gene>
<dbReference type="OrthoDB" id="2306934at2759"/>
<dbReference type="EMBL" id="CAMKVN010020471">
    <property type="protein sequence ID" value="CAI2199165.1"/>
    <property type="molecule type" value="Genomic_DNA"/>
</dbReference>
<sequence length="43" mass="5059">AHLLASSKSEILREKSSDRRGVFYPEKNILQIRRDSLPQFDRT</sequence>
<protein>
    <submittedName>
        <fullName evidence="1">4278_t:CDS:1</fullName>
    </submittedName>
</protein>
<dbReference type="AlphaFoldDB" id="A0A9W4TA02"/>
<keyword evidence="2" id="KW-1185">Reference proteome</keyword>
<proteinExistence type="predicted"/>
<feature type="non-terminal residue" evidence="1">
    <location>
        <position position="43"/>
    </location>
</feature>
<accession>A0A9W4TA02</accession>
<reference evidence="1" key="1">
    <citation type="submission" date="2022-08" db="EMBL/GenBank/DDBJ databases">
        <authorList>
            <person name="Kallberg Y."/>
            <person name="Tangrot J."/>
            <person name="Rosling A."/>
        </authorList>
    </citation>
    <scope>NUCLEOTIDE SEQUENCE</scope>
    <source>
        <strain evidence="1">Wild A</strain>
    </source>
</reference>
<dbReference type="Proteomes" id="UP001153678">
    <property type="component" value="Unassembled WGS sequence"/>
</dbReference>